<dbReference type="Proteomes" id="UP000626109">
    <property type="component" value="Unassembled WGS sequence"/>
</dbReference>
<proteinExistence type="predicted"/>
<organism evidence="2 3">
    <name type="scientific">Polarella glacialis</name>
    <name type="common">Dinoflagellate</name>
    <dbReference type="NCBI Taxonomy" id="89957"/>
    <lineage>
        <taxon>Eukaryota</taxon>
        <taxon>Sar</taxon>
        <taxon>Alveolata</taxon>
        <taxon>Dinophyceae</taxon>
        <taxon>Suessiales</taxon>
        <taxon>Suessiaceae</taxon>
        <taxon>Polarella</taxon>
    </lineage>
</organism>
<feature type="region of interest" description="Disordered" evidence="1">
    <location>
        <begin position="291"/>
        <end position="314"/>
    </location>
</feature>
<accession>A0A813LRF0</accession>
<reference evidence="2" key="1">
    <citation type="submission" date="2021-02" db="EMBL/GenBank/DDBJ databases">
        <authorList>
            <person name="Dougan E. K."/>
            <person name="Rhodes N."/>
            <person name="Thang M."/>
            <person name="Chan C."/>
        </authorList>
    </citation>
    <scope>NUCLEOTIDE SEQUENCE</scope>
</reference>
<comment type="caution">
    <text evidence="2">The sequence shown here is derived from an EMBL/GenBank/DDBJ whole genome shotgun (WGS) entry which is preliminary data.</text>
</comment>
<dbReference type="EMBL" id="CAJNNW010036592">
    <property type="protein sequence ID" value="CAE8735822.1"/>
    <property type="molecule type" value="Genomic_DNA"/>
</dbReference>
<name>A0A813LRF0_POLGL</name>
<evidence type="ECO:0000313" key="3">
    <source>
        <dbReference type="Proteomes" id="UP000626109"/>
    </source>
</evidence>
<sequence>MTVEGSVVMKVLGAAGQDSTISNLSVIELTGKCSMDCAKPARGSSGASSLFWQEVFSALSMMLPSLYALSFAPELAARGAAFPEGIWVLTYASCVHCPFSMAYHLTNAFRGGDDQEMFRVTPFRTADLSAIHLCAIAFAWALSRGSVLFTALLALLNLHCVRLLVRDQLLGRKGSLMDACRVSYCVLAYTLPLLWRGDYRNYAGALLSFATACSLHSMGSMGIQLHGWNHGLFHVMLTPYLHFLLSSTAGAEAAGVQKGQELCLSSTMMAPLDGNISGTAAATPGQLAQTLPCGPRSEQPQGPCYGDKKFGSEP</sequence>
<evidence type="ECO:0000313" key="2">
    <source>
        <dbReference type="EMBL" id="CAE8735822.1"/>
    </source>
</evidence>
<evidence type="ECO:0000256" key="1">
    <source>
        <dbReference type="SAM" id="MobiDB-lite"/>
    </source>
</evidence>
<dbReference type="AlphaFoldDB" id="A0A813LRF0"/>
<gene>
    <name evidence="2" type="ORF">PGLA2088_LOCUS48043</name>
</gene>
<evidence type="ECO:0008006" key="4">
    <source>
        <dbReference type="Google" id="ProtNLM"/>
    </source>
</evidence>
<protein>
    <recommendedName>
        <fullName evidence="4">Post-GPI attachment to proteins factor 3</fullName>
    </recommendedName>
</protein>